<feature type="non-terminal residue" evidence="4">
    <location>
        <position position="1"/>
    </location>
</feature>
<accession>G3CHZ1</accession>
<evidence type="ECO:0000256" key="1">
    <source>
        <dbReference type="ARBA" id="ARBA00010617"/>
    </source>
</evidence>
<keyword evidence="3" id="KW-0560">Oxidoreductase</keyword>
<evidence type="ECO:0000256" key="2">
    <source>
        <dbReference type="PIRSR" id="PIRSR602401-1"/>
    </source>
</evidence>
<dbReference type="SUPFAM" id="SSF48264">
    <property type="entry name" value="Cytochrome P450"/>
    <property type="match status" value="1"/>
</dbReference>
<dbReference type="PRINTS" id="PR00463">
    <property type="entry name" value="EP450I"/>
</dbReference>
<dbReference type="PROSITE" id="PS00086">
    <property type="entry name" value="CYTOCHROME_P450"/>
    <property type="match status" value="1"/>
</dbReference>
<organism evidence="4">
    <name type="scientific">Perinereis nuntia</name>
    <name type="common">Polychaete worm</name>
    <name type="synonym">Lycoris nuntia</name>
    <dbReference type="NCBI Taxonomy" id="460893"/>
    <lineage>
        <taxon>Eukaryota</taxon>
        <taxon>Metazoa</taxon>
        <taxon>Spiralia</taxon>
        <taxon>Lophotrochozoa</taxon>
        <taxon>Annelida</taxon>
        <taxon>Polychaeta</taxon>
        <taxon>Errantia</taxon>
        <taxon>Phyllodocida</taxon>
        <taxon>Nereididae</taxon>
        <taxon>Perinereis</taxon>
    </lineage>
</organism>
<dbReference type="Pfam" id="PF00067">
    <property type="entry name" value="p450"/>
    <property type="match status" value="1"/>
</dbReference>
<reference evidence="4" key="1">
    <citation type="submission" date="2010-07" db="EMBL/GenBank/DDBJ databases">
        <authorList>
            <person name="Won E.-J."/>
            <person name="Rhee J.-S."/>
            <person name="Lee J.-S."/>
        </authorList>
    </citation>
    <scope>NUCLEOTIDE SEQUENCE</scope>
</reference>
<evidence type="ECO:0000313" key="4">
    <source>
        <dbReference type="EMBL" id="ADN44543.1"/>
    </source>
</evidence>
<comment type="similarity">
    <text evidence="1 3">Belongs to the cytochrome P450 family.</text>
</comment>
<keyword evidence="2 3" id="KW-0479">Metal-binding</keyword>
<keyword evidence="2 3" id="KW-0349">Heme</keyword>
<dbReference type="GO" id="GO:0006707">
    <property type="term" value="P:cholesterol catabolic process"/>
    <property type="evidence" value="ECO:0007669"/>
    <property type="project" value="InterPro"/>
</dbReference>
<proteinExistence type="evidence at transcript level"/>
<name>G3CHZ1_PERNU</name>
<dbReference type="Gene3D" id="1.10.630.10">
    <property type="entry name" value="Cytochrome P450"/>
    <property type="match status" value="1"/>
</dbReference>
<dbReference type="GO" id="GO:0033781">
    <property type="term" value="F:cholesterol 24-hydroxylase activity"/>
    <property type="evidence" value="ECO:0007669"/>
    <property type="project" value="InterPro"/>
</dbReference>
<evidence type="ECO:0000256" key="3">
    <source>
        <dbReference type="RuleBase" id="RU000461"/>
    </source>
</evidence>
<sequence>LLQAGRHPEVLKKMYDEVDEIVGQKAHITYDDVNKMDYIYAVWKESLRMFPIAPMTFREIDRKGVKIAGCKIPKGTTVMMSQYVSSRMPSLVKNPLDFKPERFLGQSSERPNPYGYFPFSIGPRNCLGQNFANLEGRIIIAKFLQNFHFKLDPTQSFGAMDSTTLQPKDRVRATLSWRKTT</sequence>
<dbReference type="GO" id="GO:0005506">
    <property type="term" value="F:iron ion binding"/>
    <property type="evidence" value="ECO:0007669"/>
    <property type="project" value="InterPro"/>
</dbReference>
<dbReference type="GO" id="GO:0020037">
    <property type="term" value="F:heme binding"/>
    <property type="evidence" value="ECO:0007669"/>
    <property type="project" value="InterPro"/>
</dbReference>
<keyword evidence="3" id="KW-0503">Monooxygenase</keyword>
<keyword evidence="2 3" id="KW-0408">Iron</keyword>
<comment type="cofactor">
    <cofactor evidence="2">
        <name>heme</name>
        <dbReference type="ChEBI" id="CHEBI:30413"/>
    </cofactor>
</comment>
<dbReference type="InterPro" id="IPR017972">
    <property type="entry name" value="Cyt_P450_CS"/>
</dbReference>
<dbReference type="InterPro" id="IPR036396">
    <property type="entry name" value="Cyt_P450_sf"/>
</dbReference>
<dbReference type="EMBL" id="HM631966">
    <property type="protein sequence ID" value="ADN44543.1"/>
    <property type="molecule type" value="mRNA"/>
</dbReference>
<dbReference type="InterPro" id="IPR002401">
    <property type="entry name" value="Cyt_P450_E_grp-I"/>
</dbReference>
<feature type="non-terminal residue" evidence="4">
    <location>
        <position position="181"/>
    </location>
</feature>
<dbReference type="PANTHER" id="PTHR24293">
    <property type="entry name" value="CYTOCHROME P450 FAMILY 46 SUBFAMILY A"/>
    <property type="match status" value="1"/>
</dbReference>
<dbReference type="PRINTS" id="PR00385">
    <property type="entry name" value="P450"/>
</dbReference>
<dbReference type="InterPro" id="IPR001128">
    <property type="entry name" value="Cyt_P450"/>
</dbReference>
<dbReference type="InterPro" id="IPR039983">
    <property type="entry name" value="CYP46A1"/>
</dbReference>
<dbReference type="PANTHER" id="PTHR24293:SF0">
    <property type="entry name" value="CYP46A1 PROTEIN-RELATED"/>
    <property type="match status" value="1"/>
</dbReference>
<feature type="binding site" description="axial binding residue" evidence="2">
    <location>
        <position position="126"/>
    </location>
    <ligand>
        <name>heme</name>
        <dbReference type="ChEBI" id="CHEBI:30413"/>
    </ligand>
    <ligandPart>
        <name>Fe</name>
        <dbReference type="ChEBI" id="CHEBI:18248"/>
    </ligandPart>
</feature>
<protein>
    <submittedName>
        <fullName evidence="4">Cytochrome P450 CYP46A1</fullName>
    </submittedName>
</protein>
<dbReference type="AlphaFoldDB" id="G3CHZ1"/>